<organism evidence="1 2">
    <name type="scientific">Ogataea philodendri</name>
    <dbReference type="NCBI Taxonomy" id="1378263"/>
    <lineage>
        <taxon>Eukaryota</taxon>
        <taxon>Fungi</taxon>
        <taxon>Dikarya</taxon>
        <taxon>Ascomycota</taxon>
        <taxon>Saccharomycotina</taxon>
        <taxon>Pichiomycetes</taxon>
        <taxon>Pichiales</taxon>
        <taxon>Pichiaceae</taxon>
        <taxon>Ogataea</taxon>
    </lineage>
</organism>
<keyword evidence="2" id="KW-1185">Reference proteome</keyword>
<dbReference type="Proteomes" id="UP000769157">
    <property type="component" value="Unassembled WGS sequence"/>
</dbReference>
<accession>A0A9P8P8G6</accession>
<dbReference type="GeneID" id="70234823"/>
<evidence type="ECO:0000313" key="2">
    <source>
        <dbReference type="Proteomes" id="UP000769157"/>
    </source>
</evidence>
<reference evidence="1" key="2">
    <citation type="submission" date="2021-01" db="EMBL/GenBank/DDBJ databases">
        <authorList>
            <person name="Schikora-Tamarit M.A."/>
        </authorList>
    </citation>
    <scope>NUCLEOTIDE SEQUENCE</scope>
    <source>
        <strain evidence="1">CBS6075</strain>
    </source>
</reference>
<dbReference type="RefSeq" id="XP_046062019.1">
    <property type="nucleotide sequence ID" value="XM_046203771.1"/>
</dbReference>
<sequence>MTLSESKIVWKCFVFPGVEETDTFLDPTNALMVEDLPTFGYPTSPICNLFGCPSGGSVKGSGATFKHNSSSS</sequence>
<proteinExistence type="predicted"/>
<evidence type="ECO:0000313" key="1">
    <source>
        <dbReference type="EMBL" id="KAH3667207.1"/>
    </source>
</evidence>
<comment type="caution">
    <text evidence="1">The sequence shown here is derived from an EMBL/GenBank/DDBJ whole genome shotgun (WGS) entry which is preliminary data.</text>
</comment>
<gene>
    <name evidence="1" type="ORF">OGAPHI_002856</name>
</gene>
<dbReference type="EMBL" id="JAEUBE010000183">
    <property type="protein sequence ID" value="KAH3667207.1"/>
    <property type="molecule type" value="Genomic_DNA"/>
</dbReference>
<reference evidence="1" key="1">
    <citation type="journal article" date="2021" name="Open Biol.">
        <title>Shared evolutionary footprints suggest mitochondrial oxidative damage underlies multiple complex I losses in fungi.</title>
        <authorList>
            <person name="Schikora-Tamarit M.A."/>
            <person name="Marcet-Houben M."/>
            <person name="Nosek J."/>
            <person name="Gabaldon T."/>
        </authorList>
    </citation>
    <scope>NUCLEOTIDE SEQUENCE</scope>
    <source>
        <strain evidence="1">CBS6075</strain>
    </source>
</reference>
<name>A0A9P8P8G6_9ASCO</name>
<dbReference type="AlphaFoldDB" id="A0A9P8P8G6"/>
<protein>
    <submittedName>
        <fullName evidence="1">Uncharacterized protein</fullName>
    </submittedName>
</protein>
<dbReference type="OrthoDB" id="10528817at2759"/>